<organism evidence="2 3">
    <name type="scientific">Arthrobacter echini</name>
    <dbReference type="NCBI Taxonomy" id="1529066"/>
    <lineage>
        <taxon>Bacteria</taxon>
        <taxon>Bacillati</taxon>
        <taxon>Actinomycetota</taxon>
        <taxon>Actinomycetes</taxon>
        <taxon>Micrococcales</taxon>
        <taxon>Micrococcaceae</taxon>
        <taxon>Arthrobacter</taxon>
    </lineage>
</organism>
<gene>
    <name evidence="2" type="ORF">E8P82_06335</name>
</gene>
<evidence type="ECO:0000313" key="2">
    <source>
        <dbReference type="EMBL" id="THJ67056.1"/>
    </source>
</evidence>
<dbReference type="EMBL" id="SSWH01000004">
    <property type="protein sequence ID" value="THJ67056.1"/>
    <property type="molecule type" value="Genomic_DNA"/>
</dbReference>
<accession>A0A4S5E634</accession>
<reference evidence="2 3" key="1">
    <citation type="submission" date="2019-04" db="EMBL/GenBank/DDBJ databases">
        <authorList>
            <person name="Liu Q."/>
            <person name="Xin Y.-H."/>
        </authorList>
    </citation>
    <scope>NUCLEOTIDE SEQUENCE [LARGE SCALE GENOMIC DNA]</scope>
    <source>
        <strain evidence="2 3">AM23</strain>
    </source>
</reference>
<dbReference type="Gene3D" id="1.10.1220.10">
    <property type="entry name" value="Met repressor-like"/>
    <property type="match status" value="1"/>
</dbReference>
<feature type="domain" description="Ribbon-helix-helix protein CopG" evidence="1">
    <location>
        <begin position="2"/>
        <end position="28"/>
    </location>
</feature>
<comment type="caution">
    <text evidence="2">The sequence shown here is derived from an EMBL/GenBank/DDBJ whole genome shotgun (WGS) entry which is preliminary data.</text>
</comment>
<sequence>MKLSVSLPDEDVALLDEFVRTTGLPSRSSGVQHAVRMLRLRDLERDYETAWQEWESSGDQAAWSITDADGIADAAR</sequence>
<dbReference type="Proteomes" id="UP000305233">
    <property type="component" value="Unassembled WGS sequence"/>
</dbReference>
<evidence type="ECO:0000313" key="3">
    <source>
        <dbReference type="Proteomes" id="UP000305233"/>
    </source>
</evidence>
<dbReference type="InterPro" id="IPR002145">
    <property type="entry name" value="CopG"/>
</dbReference>
<name>A0A4S5E634_9MICC</name>
<proteinExistence type="predicted"/>
<dbReference type="InterPro" id="IPR010985">
    <property type="entry name" value="Ribbon_hlx_hlx"/>
</dbReference>
<keyword evidence="3" id="KW-1185">Reference proteome</keyword>
<dbReference type="AlphaFoldDB" id="A0A4S5E634"/>
<dbReference type="InterPro" id="IPR013321">
    <property type="entry name" value="Arc_rbn_hlx_hlx"/>
</dbReference>
<dbReference type="OrthoDB" id="3692970at2"/>
<dbReference type="SUPFAM" id="SSF47598">
    <property type="entry name" value="Ribbon-helix-helix"/>
    <property type="match status" value="1"/>
</dbReference>
<dbReference type="Pfam" id="PF01402">
    <property type="entry name" value="RHH_1"/>
    <property type="match status" value="1"/>
</dbReference>
<protein>
    <submittedName>
        <fullName evidence="2">Ribbon-helix-helix protein, CopG family</fullName>
    </submittedName>
</protein>
<dbReference type="CDD" id="cd22231">
    <property type="entry name" value="RHH_NikR_HicB-like"/>
    <property type="match status" value="1"/>
</dbReference>
<dbReference type="RefSeq" id="WP_136453647.1">
    <property type="nucleotide sequence ID" value="NZ_SSWH01000004.1"/>
</dbReference>
<evidence type="ECO:0000259" key="1">
    <source>
        <dbReference type="Pfam" id="PF01402"/>
    </source>
</evidence>
<dbReference type="GO" id="GO:0006355">
    <property type="term" value="P:regulation of DNA-templated transcription"/>
    <property type="evidence" value="ECO:0007669"/>
    <property type="project" value="InterPro"/>
</dbReference>